<dbReference type="Gramene" id="Aco018111.1.mrna1">
    <property type="protein sequence ID" value="Aco018111.1.mrna1"/>
    <property type="gene ID" value="Aco018111.1.path1"/>
</dbReference>
<dbReference type="Proteomes" id="UP000092600">
    <property type="component" value="Unassembled WGS sequence"/>
</dbReference>
<evidence type="ECO:0000313" key="8">
    <source>
        <dbReference type="RefSeq" id="XP_020099136.1"/>
    </source>
</evidence>
<dbReference type="InterPro" id="IPR018066">
    <property type="entry name" value="Tubby_C_CS"/>
</dbReference>
<evidence type="ECO:0000259" key="4">
    <source>
        <dbReference type="Pfam" id="PF01167"/>
    </source>
</evidence>
<dbReference type="PROSITE" id="PS01201">
    <property type="entry name" value="TUB_2"/>
    <property type="match status" value="1"/>
</dbReference>
<evidence type="ECO:0000256" key="2">
    <source>
        <dbReference type="RuleBase" id="RU361125"/>
    </source>
</evidence>
<feature type="domain" description="Tubby C-terminal" evidence="4">
    <location>
        <begin position="116"/>
        <end position="362"/>
    </location>
</feature>
<accession>A0A199W1C3</accession>
<reference evidence="5 6" key="1">
    <citation type="journal article" date="2016" name="DNA Res.">
        <title>The draft genome of MD-2 pineapple using hybrid error correction of long reads.</title>
        <authorList>
            <person name="Redwan R.M."/>
            <person name="Saidin A."/>
            <person name="Kumar S.V."/>
        </authorList>
    </citation>
    <scope>NUCLEOTIDE SEQUENCE [LARGE SCALE GENOMIC DNA]</scope>
    <source>
        <strain evidence="6">cv. MD2</strain>
        <tissue evidence="5">Leaf</tissue>
    </source>
</reference>
<dbReference type="GeneID" id="109717679"/>
<dbReference type="OrthoDB" id="8775810at2759"/>
<evidence type="ECO:0000256" key="1">
    <source>
        <dbReference type="ARBA" id="ARBA00007129"/>
    </source>
</evidence>
<reference evidence="8" key="2">
    <citation type="submission" date="2025-04" db="UniProtKB">
        <authorList>
            <consortium name="RefSeq"/>
        </authorList>
    </citation>
    <scope>IDENTIFICATION</scope>
    <source>
        <tissue evidence="8">Leaf</tissue>
    </source>
</reference>
<dbReference type="InterPro" id="IPR000007">
    <property type="entry name" value="Tubby_C"/>
</dbReference>
<dbReference type="SUPFAM" id="SSF54518">
    <property type="entry name" value="Tubby C-terminal domain-like"/>
    <property type="match status" value="1"/>
</dbReference>
<organism evidence="5 6">
    <name type="scientific">Ananas comosus</name>
    <name type="common">Pineapple</name>
    <name type="synonym">Ananas ananas</name>
    <dbReference type="NCBI Taxonomy" id="4615"/>
    <lineage>
        <taxon>Eukaryota</taxon>
        <taxon>Viridiplantae</taxon>
        <taxon>Streptophyta</taxon>
        <taxon>Embryophyta</taxon>
        <taxon>Tracheophyta</taxon>
        <taxon>Spermatophyta</taxon>
        <taxon>Magnoliopsida</taxon>
        <taxon>Liliopsida</taxon>
        <taxon>Poales</taxon>
        <taxon>Bromeliaceae</taxon>
        <taxon>Bromelioideae</taxon>
        <taxon>Ananas</taxon>
    </lineage>
</organism>
<dbReference type="Gene3D" id="3.20.90.10">
    <property type="entry name" value="Tubby Protein, Chain A"/>
    <property type="match status" value="1"/>
</dbReference>
<dbReference type="Pfam" id="PF01167">
    <property type="entry name" value="Tub"/>
    <property type="match status" value="1"/>
</dbReference>
<comment type="similarity">
    <text evidence="1 2">Belongs to the TUB family.</text>
</comment>
<feature type="region of interest" description="Disordered" evidence="3">
    <location>
        <begin position="263"/>
        <end position="283"/>
    </location>
</feature>
<sequence>MSRRRAIPARRGAAPWPFSAFYGEAAAAAAETRVAPLGASPETEVTEEEKGDDRWSSMLPELLGEIVRRVEIGGERWPARKDVVSFACVCRRWRDVATGVVSPPLDSGKITFPSSLKQPGPKDFAIQCFIKRNKRNSMFYLYLGLTPTFADKGKFLLAARRFRHGAHTEYIISLDADDLFQGSNAYMGKLRSDFLGTKFTIYDSLPPFNGAKASSTRSSRRFASKQISPQVPAGNFQIGQVYYKFNLLKSRGPRRMHCALQLSSSSQDNTPSKSHNNPNPNVGPLLLRNKAPRWHEHLQCWCLNFHGRVTVASVKNFQLVANDDETVLLQFGKVGDDTFTMDYRHPLSAFQAFAICLTSFGTKLACE</sequence>
<dbReference type="PRINTS" id="PR01573">
    <property type="entry name" value="SUPERTUBBY"/>
</dbReference>
<dbReference type="PANTHER" id="PTHR16517:SF50">
    <property type="entry name" value="TUBBY-LIKE F-BOX PROTEIN 7"/>
    <property type="match status" value="1"/>
</dbReference>
<evidence type="ECO:0000313" key="6">
    <source>
        <dbReference type="Proteomes" id="UP000092600"/>
    </source>
</evidence>
<dbReference type="Proteomes" id="UP000515123">
    <property type="component" value="Linkage group 11"/>
</dbReference>
<dbReference type="AlphaFoldDB" id="A0A199W1C3"/>
<evidence type="ECO:0000256" key="3">
    <source>
        <dbReference type="SAM" id="MobiDB-lite"/>
    </source>
</evidence>
<dbReference type="RefSeq" id="XP_020099136.1">
    <property type="nucleotide sequence ID" value="XM_020243547.1"/>
</dbReference>
<gene>
    <name evidence="8" type="primary">LOC109717679</name>
    <name evidence="5" type="ORF">ACMD2_12862</name>
</gene>
<dbReference type="EMBL" id="LSRQ01000410">
    <property type="protein sequence ID" value="OAY83018.1"/>
    <property type="molecule type" value="Genomic_DNA"/>
</dbReference>
<evidence type="ECO:0000313" key="5">
    <source>
        <dbReference type="EMBL" id="OAY83018.1"/>
    </source>
</evidence>
<feature type="compositionally biased region" description="Polar residues" evidence="3">
    <location>
        <begin position="263"/>
        <end position="275"/>
    </location>
</feature>
<evidence type="ECO:0000313" key="7">
    <source>
        <dbReference type="Proteomes" id="UP000515123"/>
    </source>
</evidence>
<keyword evidence="7" id="KW-1185">Reference proteome</keyword>
<protein>
    <recommendedName>
        <fullName evidence="2">Tubby-like F-box protein</fullName>
    </recommendedName>
</protein>
<dbReference type="PANTHER" id="PTHR16517">
    <property type="entry name" value="TUBBY-RELATED"/>
    <property type="match status" value="1"/>
</dbReference>
<proteinExistence type="inferred from homology"/>
<name>A0A199W1C3_ANACO</name>
<dbReference type="PROSITE" id="PS01200">
    <property type="entry name" value="TUB_1"/>
    <property type="match status" value="1"/>
</dbReference>
<dbReference type="InterPro" id="IPR025659">
    <property type="entry name" value="Tubby-like_C"/>
</dbReference>